<dbReference type="EMBL" id="BGPR01033437">
    <property type="protein sequence ID" value="GBO07362.1"/>
    <property type="molecule type" value="Genomic_DNA"/>
</dbReference>
<dbReference type="Proteomes" id="UP000499080">
    <property type="component" value="Unassembled WGS sequence"/>
</dbReference>
<evidence type="ECO:0000313" key="1">
    <source>
        <dbReference type="EMBL" id="GBO07362.1"/>
    </source>
</evidence>
<proteinExistence type="predicted"/>
<evidence type="ECO:0000313" key="2">
    <source>
        <dbReference type="Proteomes" id="UP000499080"/>
    </source>
</evidence>
<organism evidence="1 2">
    <name type="scientific">Araneus ventricosus</name>
    <name type="common">Orbweaver spider</name>
    <name type="synonym">Epeira ventricosa</name>
    <dbReference type="NCBI Taxonomy" id="182803"/>
    <lineage>
        <taxon>Eukaryota</taxon>
        <taxon>Metazoa</taxon>
        <taxon>Ecdysozoa</taxon>
        <taxon>Arthropoda</taxon>
        <taxon>Chelicerata</taxon>
        <taxon>Arachnida</taxon>
        <taxon>Araneae</taxon>
        <taxon>Araneomorphae</taxon>
        <taxon>Entelegynae</taxon>
        <taxon>Araneoidea</taxon>
        <taxon>Araneidae</taxon>
        <taxon>Araneus</taxon>
    </lineage>
</organism>
<keyword evidence="2" id="KW-1185">Reference proteome</keyword>
<sequence>MKQRVSVSENLDSTKESCWALSLPVEQRGSPALENLISSKEFSLLGARALVNRVALFGVLISHQRICAGGWPGPLRGRFQFLRPCPTKRILGVRAGLWEQRALARDRDIIYQRTSLVWVRAASWSGGLQLF</sequence>
<gene>
    <name evidence="1" type="ORF">AVEN_102051_1</name>
</gene>
<accession>A0A4Y2U429</accession>
<reference evidence="1 2" key="1">
    <citation type="journal article" date="2019" name="Sci. Rep.">
        <title>Orb-weaving spider Araneus ventricosus genome elucidates the spidroin gene catalogue.</title>
        <authorList>
            <person name="Kono N."/>
            <person name="Nakamura H."/>
            <person name="Ohtoshi R."/>
            <person name="Moran D.A.P."/>
            <person name="Shinohara A."/>
            <person name="Yoshida Y."/>
            <person name="Fujiwara M."/>
            <person name="Mori M."/>
            <person name="Tomita M."/>
            <person name="Arakawa K."/>
        </authorList>
    </citation>
    <scope>NUCLEOTIDE SEQUENCE [LARGE SCALE GENOMIC DNA]</scope>
</reference>
<protein>
    <submittedName>
        <fullName evidence="1">Uncharacterized protein</fullName>
    </submittedName>
</protein>
<dbReference type="AlphaFoldDB" id="A0A4Y2U429"/>
<comment type="caution">
    <text evidence="1">The sequence shown here is derived from an EMBL/GenBank/DDBJ whole genome shotgun (WGS) entry which is preliminary data.</text>
</comment>
<name>A0A4Y2U429_ARAVE</name>